<evidence type="ECO:0000256" key="3">
    <source>
        <dbReference type="ARBA" id="ARBA00022571"/>
    </source>
</evidence>
<evidence type="ECO:0000259" key="9">
    <source>
        <dbReference type="Pfam" id="PF20979"/>
    </source>
</evidence>
<dbReference type="PANTHER" id="PTHR11587">
    <property type="entry name" value="ARGININOSUCCINATE SYNTHASE"/>
    <property type="match status" value="1"/>
</dbReference>
<evidence type="ECO:0000256" key="6">
    <source>
        <dbReference type="ARBA" id="ARBA00022741"/>
    </source>
</evidence>
<comment type="pathway">
    <text evidence="1">Amino-acid biosynthesis; L-arginine biosynthesis; L-arginine from L-ornithine and carbamoyl phosphate: step 2/3.</text>
</comment>
<evidence type="ECO:0000259" key="8">
    <source>
        <dbReference type="Pfam" id="PF00764"/>
    </source>
</evidence>
<dbReference type="SUPFAM" id="SSF52402">
    <property type="entry name" value="Adenine nucleotide alpha hydrolases-like"/>
    <property type="match status" value="1"/>
</dbReference>
<dbReference type="RefSeq" id="WP_014371259.1">
    <property type="nucleotide sequence ID" value="NC_016935.1"/>
</dbReference>
<keyword evidence="7" id="KW-0067">ATP-binding</keyword>
<dbReference type="GO" id="GO:0005524">
    <property type="term" value="F:ATP binding"/>
    <property type="evidence" value="ECO:0007669"/>
    <property type="project" value="UniProtKB-KW"/>
</dbReference>
<dbReference type="UniPathway" id="UPA00068">
    <property type="reaction ID" value="UER00113"/>
</dbReference>
<keyword evidence="11" id="KW-1185">Reference proteome</keyword>
<dbReference type="Proteomes" id="UP000007523">
    <property type="component" value="Chromosome"/>
</dbReference>
<dbReference type="STRING" id="1116391.PM3016_4855"/>
<accession>H6NKA7</accession>
<dbReference type="Gene3D" id="3.40.50.620">
    <property type="entry name" value="HUPs"/>
    <property type="match status" value="1"/>
</dbReference>
<proteinExistence type="predicted"/>
<sequence length="432" mass="47237">MGQILLSYSQAQRHRGQKAVMLYSGGLDSMYTALMLKELGLEVHALTADVGQAMPGHLCGTASALGIRLEIADVRSALCEENITKGILANALFNDHYPISSSYTRPLIAREAVKLARKIGARLIIHSATPLQNSAARYTTSIMALAPEMDIFCPAVGEYASREEKMAALAPFLEALGIPFPLSPSLYSVDENLWARVIESGPLEDCTQDVPPHGVFEWTAPPEACSTEPLELTLELREGLPVALNGQSMPLLAMIGELNGVLGRYGIGRYTGLEDGLFGTKMPELREAPAACMIHASHVKLEEAVLSAQELRIKKSLDREWTHLVVTGGWYSELKGTLDAAMAAFNRDITGWVRWRVSPGQMFCISRSAEKGMYVSRFPAFAQEFQQYSLNSFFQQLGRQQRLGDGTAIPHDAAAGGEEQADDLILELVLQR</sequence>
<evidence type="ECO:0000256" key="2">
    <source>
        <dbReference type="ARBA" id="ARBA00012286"/>
    </source>
</evidence>
<evidence type="ECO:0000256" key="7">
    <source>
        <dbReference type="ARBA" id="ARBA00022840"/>
    </source>
</evidence>
<evidence type="ECO:0000256" key="1">
    <source>
        <dbReference type="ARBA" id="ARBA00004967"/>
    </source>
</evidence>
<dbReference type="EMBL" id="CP003235">
    <property type="protein sequence ID" value="AFC31591.1"/>
    <property type="molecule type" value="Genomic_DNA"/>
</dbReference>
<dbReference type="KEGG" id="pmq:PM3016_4855"/>
<name>H6NKA7_9BACL</name>
<dbReference type="EC" id="6.3.4.5" evidence="2"/>
<dbReference type="InterPro" id="IPR001518">
    <property type="entry name" value="Arginosuc_synth"/>
</dbReference>
<dbReference type="InterPro" id="IPR048267">
    <property type="entry name" value="Arginosuc_syn_N"/>
</dbReference>
<keyword evidence="6" id="KW-0547">Nucleotide-binding</keyword>
<dbReference type="InterPro" id="IPR014729">
    <property type="entry name" value="Rossmann-like_a/b/a_fold"/>
</dbReference>
<evidence type="ECO:0000313" key="11">
    <source>
        <dbReference type="Proteomes" id="UP000007523"/>
    </source>
</evidence>
<evidence type="ECO:0000256" key="5">
    <source>
        <dbReference type="ARBA" id="ARBA00022605"/>
    </source>
</evidence>
<dbReference type="AlphaFoldDB" id="H6NKA7"/>
<dbReference type="Gene3D" id="3.90.1260.10">
    <property type="entry name" value="Argininosuccinate synthetase, chain A, domain 2"/>
    <property type="match status" value="1"/>
</dbReference>
<keyword evidence="3" id="KW-0055">Arginine biosynthesis</keyword>
<feature type="domain" description="Arginosuccinate synthase-like N-terminal" evidence="8">
    <location>
        <begin position="18"/>
        <end position="167"/>
    </location>
</feature>
<protein>
    <recommendedName>
        <fullName evidence="2">argininosuccinate synthase</fullName>
        <ecNumber evidence="2">6.3.4.5</ecNumber>
    </recommendedName>
</protein>
<feature type="domain" description="Arginosuccinate synthase C-terminal" evidence="9">
    <location>
        <begin position="187"/>
        <end position="398"/>
    </location>
</feature>
<dbReference type="Pfam" id="PF00764">
    <property type="entry name" value="Arginosuc_synth"/>
    <property type="match status" value="1"/>
</dbReference>
<organism evidence="10 11">
    <name type="scientific">Paenibacillus mucilaginosus 3016</name>
    <dbReference type="NCBI Taxonomy" id="1116391"/>
    <lineage>
        <taxon>Bacteria</taxon>
        <taxon>Bacillati</taxon>
        <taxon>Bacillota</taxon>
        <taxon>Bacilli</taxon>
        <taxon>Bacillales</taxon>
        <taxon>Paenibacillaceae</taxon>
        <taxon>Paenibacillus</taxon>
    </lineage>
</organism>
<gene>
    <name evidence="10" type="ORF">PM3016_4855</name>
</gene>
<dbReference type="SUPFAM" id="SSF69864">
    <property type="entry name" value="Argininosuccinate synthetase, C-terminal domain"/>
    <property type="match status" value="1"/>
</dbReference>
<dbReference type="GO" id="GO:0006526">
    <property type="term" value="P:L-arginine biosynthetic process"/>
    <property type="evidence" value="ECO:0007669"/>
    <property type="project" value="UniProtKB-UniPathway"/>
</dbReference>
<dbReference type="GO" id="GO:0000050">
    <property type="term" value="P:urea cycle"/>
    <property type="evidence" value="ECO:0007669"/>
    <property type="project" value="TreeGrafter"/>
</dbReference>
<keyword evidence="4" id="KW-0436">Ligase</keyword>
<dbReference type="GO" id="GO:0005737">
    <property type="term" value="C:cytoplasm"/>
    <property type="evidence" value="ECO:0007669"/>
    <property type="project" value="TreeGrafter"/>
</dbReference>
<keyword evidence="5" id="KW-0028">Amino-acid biosynthesis</keyword>
<reference evidence="10 11" key="1">
    <citation type="journal article" date="2012" name="J. Bacteriol.">
        <title>Complete Genome Sequence of Paenibacillus mucilaginosus 3016, a Bacterium Functional as Microbial Fertilizer.</title>
        <authorList>
            <person name="Ma M."/>
            <person name="Wang Z."/>
            <person name="Li L."/>
            <person name="Jiang X."/>
            <person name="Guan D."/>
            <person name="Cao F."/>
            <person name="Chen H."/>
            <person name="Wang X."/>
            <person name="Shen D."/>
            <person name="Du B."/>
            <person name="Li J."/>
        </authorList>
    </citation>
    <scope>NUCLEOTIDE SEQUENCE [LARGE SCALE GENOMIC DNA]</scope>
    <source>
        <strain evidence="10 11">3016</strain>
    </source>
</reference>
<evidence type="ECO:0000256" key="4">
    <source>
        <dbReference type="ARBA" id="ARBA00022598"/>
    </source>
</evidence>
<dbReference type="Pfam" id="PF20979">
    <property type="entry name" value="Arginosuc_syn_C"/>
    <property type="match status" value="1"/>
</dbReference>
<evidence type="ECO:0000313" key="10">
    <source>
        <dbReference type="EMBL" id="AFC31591.1"/>
    </source>
</evidence>
<dbReference type="GO" id="GO:0000053">
    <property type="term" value="P:argininosuccinate metabolic process"/>
    <property type="evidence" value="ECO:0007669"/>
    <property type="project" value="TreeGrafter"/>
</dbReference>
<dbReference type="GO" id="GO:0004055">
    <property type="term" value="F:argininosuccinate synthase activity"/>
    <property type="evidence" value="ECO:0007669"/>
    <property type="project" value="UniProtKB-EC"/>
</dbReference>
<dbReference type="HOGENOM" id="CLU_032784_4_0_9"/>
<dbReference type="InterPro" id="IPR024074">
    <property type="entry name" value="AS_cat/multimer_dom_body"/>
</dbReference>
<dbReference type="InterPro" id="IPR048268">
    <property type="entry name" value="Arginosuc_syn_C"/>
</dbReference>
<dbReference type="PANTHER" id="PTHR11587:SF2">
    <property type="entry name" value="ARGININOSUCCINATE SYNTHASE"/>
    <property type="match status" value="1"/>
</dbReference>